<feature type="transmembrane region" description="Helical" evidence="12">
    <location>
        <begin position="329"/>
        <end position="347"/>
    </location>
</feature>
<dbReference type="PANTHER" id="PTHR32024:SF2">
    <property type="entry name" value="TRK SYSTEM POTASSIUM UPTAKE PROTEIN TRKG-RELATED"/>
    <property type="match status" value="1"/>
</dbReference>
<dbReference type="Pfam" id="PF02386">
    <property type="entry name" value="TrkH"/>
    <property type="match status" value="1"/>
</dbReference>
<keyword evidence="8" id="KW-0630">Potassium</keyword>
<keyword evidence="5" id="KW-0997">Cell inner membrane</keyword>
<evidence type="ECO:0000256" key="8">
    <source>
        <dbReference type="ARBA" id="ARBA00022958"/>
    </source>
</evidence>
<feature type="transmembrane region" description="Helical" evidence="12">
    <location>
        <begin position="271"/>
        <end position="292"/>
    </location>
</feature>
<protein>
    <submittedName>
        <fullName evidence="13">TrkH family potassium uptake protein</fullName>
    </submittedName>
</protein>
<comment type="caution">
    <text evidence="13">The sequence shown here is derived from an EMBL/GenBank/DDBJ whole genome shotgun (WGS) entry which is preliminary data.</text>
</comment>
<evidence type="ECO:0000256" key="6">
    <source>
        <dbReference type="ARBA" id="ARBA00022538"/>
    </source>
</evidence>
<feature type="transmembrane region" description="Helical" evidence="12">
    <location>
        <begin position="131"/>
        <end position="150"/>
    </location>
</feature>
<feature type="transmembrane region" description="Helical" evidence="12">
    <location>
        <begin position="185"/>
        <end position="205"/>
    </location>
</feature>
<feature type="transmembrane region" description="Helical" evidence="12">
    <location>
        <begin position="298"/>
        <end position="317"/>
    </location>
</feature>
<feature type="transmembrane region" description="Helical" evidence="12">
    <location>
        <begin position="390"/>
        <end position="410"/>
    </location>
</feature>
<dbReference type="PANTHER" id="PTHR32024">
    <property type="entry name" value="TRK SYSTEM POTASSIUM UPTAKE PROTEIN TRKG-RELATED"/>
    <property type="match status" value="1"/>
</dbReference>
<sequence length="498" mass="54780">MNYPMIRYVLAWVLRVEGAIMALPCLIALVFHEQTGFAFLLCMLICLTIGFAGTARRPRETEIYTKDGMVAVSLAWLVLSLFGALPFVMTGEIPNYVDALFEIISGFTTTGASIVSDVEALSHATRFWRSFSHWIGGMGVLVFILMMFPVRSGSQMNLMKAESPGYNVSKFVPHVRDTAKILYRIYLVMTIVQILILLASGMYWFDALCITFGSAGTGGFGVLNDSCASYTPFQQVVTSVFMIAFGVNFSFYYLLTTRRARDAFRMEEVRAYLGIILAAIVIISFDTLRMYASAGECVRAALFQVASIITTTGYSTTNFDLWPSLSKEVLLLLMCIGACAGSTGGGLKVSRILIFLRAAKRGIRSYVHPHNVMKVRMDGEPVSEEQVGSVYIFLILYVFVFALSVLVVSVDGFSFGTNFSAVAATLNNIGPGLEVVGPMSNFSTYGYLSKAVLMFDMLAGRLELFPVLVMLNPDVWTKGANKGRKRARGRLRASRVAA</sequence>
<evidence type="ECO:0000256" key="5">
    <source>
        <dbReference type="ARBA" id="ARBA00022519"/>
    </source>
</evidence>
<proteinExistence type="inferred from homology"/>
<evidence type="ECO:0000256" key="12">
    <source>
        <dbReference type="SAM" id="Phobius"/>
    </source>
</evidence>
<keyword evidence="6" id="KW-0633">Potassium transport</keyword>
<keyword evidence="4" id="KW-1003">Cell membrane</keyword>
<keyword evidence="14" id="KW-1185">Reference proteome</keyword>
<dbReference type="InterPro" id="IPR003445">
    <property type="entry name" value="Cat_transpt"/>
</dbReference>
<accession>A0ABU7R9Y0</accession>
<evidence type="ECO:0000256" key="10">
    <source>
        <dbReference type="ARBA" id="ARBA00023065"/>
    </source>
</evidence>
<name>A0ABU7R9Y0_9ACTN</name>
<dbReference type="EMBL" id="JAZGJQ010000004">
    <property type="protein sequence ID" value="MEE6147409.1"/>
    <property type="molecule type" value="Genomic_DNA"/>
</dbReference>
<feature type="transmembrane region" description="Helical" evidence="12">
    <location>
        <begin position="12"/>
        <end position="31"/>
    </location>
</feature>
<feature type="transmembrane region" description="Helical" evidence="12">
    <location>
        <begin position="37"/>
        <end position="56"/>
    </location>
</feature>
<evidence type="ECO:0000313" key="14">
    <source>
        <dbReference type="Proteomes" id="UP001332931"/>
    </source>
</evidence>
<evidence type="ECO:0000256" key="1">
    <source>
        <dbReference type="ARBA" id="ARBA00004429"/>
    </source>
</evidence>
<dbReference type="PIRSF" id="PIRSF006247">
    <property type="entry name" value="TrkH"/>
    <property type="match status" value="1"/>
</dbReference>
<keyword evidence="10" id="KW-0406">Ion transport</keyword>
<reference evidence="13 14" key="1">
    <citation type="submission" date="2024-01" db="EMBL/GenBank/DDBJ databases">
        <title>Description of Olsenella sp. nov., isolated from pig feces.</title>
        <authorList>
            <person name="Chang Y.-H."/>
        </authorList>
    </citation>
    <scope>NUCLEOTIDE SEQUENCE [LARGE SCALE GENOMIC DNA]</scope>
    <source>
        <strain evidence="13 14">YH-ols2223</strain>
    </source>
</reference>
<evidence type="ECO:0000256" key="7">
    <source>
        <dbReference type="ARBA" id="ARBA00022692"/>
    </source>
</evidence>
<feature type="transmembrane region" description="Helical" evidence="12">
    <location>
        <begin position="233"/>
        <end position="255"/>
    </location>
</feature>
<feature type="transmembrane region" description="Helical" evidence="12">
    <location>
        <begin position="68"/>
        <end position="89"/>
    </location>
</feature>
<keyword evidence="11 12" id="KW-0472">Membrane</keyword>
<evidence type="ECO:0000256" key="4">
    <source>
        <dbReference type="ARBA" id="ARBA00022475"/>
    </source>
</evidence>
<keyword evidence="9 12" id="KW-1133">Transmembrane helix</keyword>
<comment type="similarity">
    <text evidence="2">Belongs to the TrkH potassium transport family.</text>
</comment>
<dbReference type="RefSeq" id="WP_330958174.1">
    <property type="nucleotide sequence ID" value="NZ_JAZGJQ010000004.1"/>
</dbReference>
<dbReference type="Proteomes" id="UP001332931">
    <property type="component" value="Unassembled WGS sequence"/>
</dbReference>
<evidence type="ECO:0000256" key="3">
    <source>
        <dbReference type="ARBA" id="ARBA00022448"/>
    </source>
</evidence>
<comment type="subcellular location">
    <subcellularLocation>
        <location evidence="1">Cell inner membrane</location>
        <topology evidence="1">Multi-pass membrane protein</topology>
    </subcellularLocation>
</comment>
<gene>
    <name evidence="13" type="ORF">VXJ25_05310</name>
</gene>
<keyword evidence="3" id="KW-0813">Transport</keyword>
<organism evidence="13 14">
    <name type="scientific">Olsenella absiana</name>
    <dbReference type="NCBI Taxonomy" id="3115222"/>
    <lineage>
        <taxon>Bacteria</taxon>
        <taxon>Bacillati</taxon>
        <taxon>Actinomycetota</taxon>
        <taxon>Coriobacteriia</taxon>
        <taxon>Coriobacteriales</taxon>
        <taxon>Atopobiaceae</taxon>
        <taxon>Olsenella</taxon>
    </lineage>
</organism>
<evidence type="ECO:0000256" key="2">
    <source>
        <dbReference type="ARBA" id="ARBA00009137"/>
    </source>
</evidence>
<dbReference type="InterPro" id="IPR004772">
    <property type="entry name" value="TrkH"/>
</dbReference>
<keyword evidence="7 12" id="KW-0812">Transmembrane</keyword>
<evidence type="ECO:0000256" key="9">
    <source>
        <dbReference type="ARBA" id="ARBA00022989"/>
    </source>
</evidence>
<evidence type="ECO:0000313" key="13">
    <source>
        <dbReference type="EMBL" id="MEE6147409.1"/>
    </source>
</evidence>
<evidence type="ECO:0000256" key="11">
    <source>
        <dbReference type="ARBA" id="ARBA00023136"/>
    </source>
</evidence>